<evidence type="ECO:0000256" key="2">
    <source>
        <dbReference type="ARBA" id="ARBA00004922"/>
    </source>
</evidence>
<dbReference type="RefSeq" id="XP_025554170.1">
    <property type="nucleotide sequence ID" value="XM_025694783.1"/>
</dbReference>
<keyword evidence="4 10" id="KW-0812">Transmembrane</keyword>
<keyword evidence="12" id="KW-1185">Reference proteome</keyword>
<keyword evidence="5 10" id="KW-0256">Endoplasmic reticulum</keyword>
<dbReference type="GeneID" id="37199072"/>
<feature type="transmembrane region" description="Helical" evidence="10">
    <location>
        <begin position="120"/>
        <end position="138"/>
    </location>
</feature>
<evidence type="ECO:0000256" key="7">
    <source>
        <dbReference type="ARBA" id="ARBA00023136"/>
    </source>
</evidence>
<evidence type="ECO:0000256" key="4">
    <source>
        <dbReference type="ARBA" id="ARBA00022692"/>
    </source>
</evidence>
<reference evidence="11 12" key="1">
    <citation type="submission" date="2018-02" db="EMBL/GenBank/DDBJ databases">
        <title>The genomes of Aspergillus section Nigri reveals drivers in fungal speciation.</title>
        <authorList>
            <consortium name="DOE Joint Genome Institute"/>
            <person name="Vesth T.C."/>
            <person name="Nybo J."/>
            <person name="Theobald S."/>
            <person name="Brandl J."/>
            <person name="Frisvad J.C."/>
            <person name="Nielsen K.F."/>
            <person name="Lyhne E.K."/>
            <person name="Kogle M.E."/>
            <person name="Kuo A."/>
            <person name="Riley R."/>
            <person name="Clum A."/>
            <person name="Nolan M."/>
            <person name="Lipzen A."/>
            <person name="Salamov A."/>
            <person name="Henrissat B."/>
            <person name="Wiebenga A."/>
            <person name="De vries R.P."/>
            <person name="Grigoriev I.V."/>
            <person name="Mortensen U.H."/>
            <person name="Andersen M.R."/>
            <person name="Baker S.E."/>
        </authorList>
    </citation>
    <scope>NUCLEOTIDE SEQUENCE [LARGE SCALE GENOMIC DNA]</scope>
    <source>
        <strain evidence="11 12">CBS 101889</strain>
    </source>
</reference>
<evidence type="ECO:0000256" key="9">
    <source>
        <dbReference type="ARBA" id="ARBA00045912"/>
    </source>
</evidence>
<name>A0A395I5G7_ASPHC</name>
<gene>
    <name evidence="11" type="ORF">BO97DRAFT_403652</name>
</gene>
<protein>
    <recommendedName>
        <fullName evidence="8 10">Man(5)GlcNAc(2)-PP-dolichol translocation protein RFT1</fullName>
    </recommendedName>
</protein>
<keyword evidence="10" id="KW-0813">Transport</keyword>
<dbReference type="Proteomes" id="UP000248961">
    <property type="component" value="Unassembled WGS sequence"/>
</dbReference>
<dbReference type="GO" id="GO:0034203">
    <property type="term" value="P:glycolipid translocation"/>
    <property type="evidence" value="ECO:0007669"/>
    <property type="project" value="TreeGrafter"/>
</dbReference>
<dbReference type="STRING" id="1450537.A0A395I5G7"/>
<dbReference type="GO" id="GO:0005789">
    <property type="term" value="C:endoplasmic reticulum membrane"/>
    <property type="evidence" value="ECO:0007669"/>
    <property type="project" value="UniProtKB-SubCell"/>
</dbReference>
<comment type="subcellular location">
    <subcellularLocation>
        <location evidence="1 10">Endoplasmic reticulum membrane</location>
        <topology evidence="1 10">Multi-pass membrane protein</topology>
    </subcellularLocation>
</comment>
<accession>A0A395I5G7</accession>
<dbReference type="PANTHER" id="PTHR13117:SF5">
    <property type="entry name" value="PROTEIN RFT1 HOMOLOG"/>
    <property type="match status" value="1"/>
</dbReference>
<feature type="transmembrane region" description="Helical" evidence="10">
    <location>
        <begin position="460"/>
        <end position="480"/>
    </location>
</feature>
<evidence type="ECO:0000256" key="6">
    <source>
        <dbReference type="ARBA" id="ARBA00022989"/>
    </source>
</evidence>
<feature type="transmembrane region" description="Helical" evidence="10">
    <location>
        <begin position="525"/>
        <end position="543"/>
    </location>
</feature>
<evidence type="ECO:0000256" key="8">
    <source>
        <dbReference type="ARBA" id="ARBA00044793"/>
    </source>
</evidence>
<evidence type="ECO:0000256" key="5">
    <source>
        <dbReference type="ARBA" id="ARBA00022824"/>
    </source>
</evidence>
<feature type="transmembrane region" description="Helical" evidence="10">
    <location>
        <begin position="501"/>
        <end position="519"/>
    </location>
</feature>
<evidence type="ECO:0000313" key="12">
    <source>
        <dbReference type="Proteomes" id="UP000248961"/>
    </source>
</evidence>
<comment type="pathway">
    <text evidence="2">Protein modification; protein glycosylation.</text>
</comment>
<proteinExistence type="inferred from homology"/>
<keyword evidence="7 10" id="KW-0472">Membrane</keyword>
<feature type="transmembrane region" description="Helical" evidence="10">
    <location>
        <begin position="7"/>
        <end position="27"/>
    </location>
</feature>
<dbReference type="Pfam" id="PF04506">
    <property type="entry name" value="Rft-1"/>
    <property type="match status" value="1"/>
</dbReference>
<evidence type="ECO:0000256" key="1">
    <source>
        <dbReference type="ARBA" id="ARBA00004477"/>
    </source>
</evidence>
<comment type="similarity">
    <text evidence="3 10">Belongs to the RFT1 family.</text>
</comment>
<dbReference type="VEuPathDB" id="FungiDB:BO97DRAFT_403652"/>
<dbReference type="GO" id="GO:0006488">
    <property type="term" value="P:dolichol-linked oligosaccharide biosynthetic process"/>
    <property type="evidence" value="ECO:0007669"/>
    <property type="project" value="InterPro"/>
</dbReference>
<evidence type="ECO:0000256" key="3">
    <source>
        <dbReference type="ARBA" id="ARBA00010288"/>
    </source>
</evidence>
<dbReference type="AlphaFoldDB" id="A0A395I5G7"/>
<feature type="transmembrane region" description="Helical" evidence="10">
    <location>
        <begin position="363"/>
        <end position="386"/>
    </location>
</feature>
<evidence type="ECO:0000256" key="10">
    <source>
        <dbReference type="RuleBase" id="RU365067"/>
    </source>
</evidence>
<evidence type="ECO:0000313" key="11">
    <source>
        <dbReference type="EMBL" id="RAL15016.1"/>
    </source>
</evidence>
<feature type="transmembrane region" description="Helical" evidence="10">
    <location>
        <begin position="392"/>
        <end position="412"/>
    </location>
</feature>
<comment type="function">
    <text evidence="9 10">Intramembrane glycolipid transporter that operates in the biosynthetic pathway of dolichol-linked oligosaccharides, the glycan precursors employed in protein asparagine (N)-glycosylation. The sequential addition of sugars to dolichol pyrophosphate produces dolichol-linked oligosaccharides containing fourteen sugars, including two GlcNAcs, nine mannoses and three glucoses. Once assembled, the oligosaccharide is transferred from the lipid to nascent proteins by oligosaccharyltransferases. The assembly of dolichol-linked oligosaccharides begins on the cytosolic side of the endoplasmic reticulum membrane and finishes in its lumen. RFT1 could mediate the translocation of the cytosolically oriented intermediate DolPP-GlcNAc2Man5, produced by ALG11, into the ER lumen where dolichol-linked oligosaccharides assembly continues. However, the intramembrane lipid transporter activity could not be confirmed in vitro.</text>
</comment>
<feature type="transmembrane region" description="Helical" evidence="10">
    <location>
        <begin position="213"/>
        <end position="236"/>
    </location>
</feature>
<organism evidence="11 12">
    <name type="scientific">Aspergillus homomorphus (strain CBS 101889)</name>
    <dbReference type="NCBI Taxonomy" id="1450537"/>
    <lineage>
        <taxon>Eukaryota</taxon>
        <taxon>Fungi</taxon>
        <taxon>Dikarya</taxon>
        <taxon>Ascomycota</taxon>
        <taxon>Pezizomycotina</taxon>
        <taxon>Eurotiomycetes</taxon>
        <taxon>Eurotiomycetidae</taxon>
        <taxon>Eurotiales</taxon>
        <taxon>Aspergillaceae</taxon>
        <taxon>Aspergillus</taxon>
        <taxon>Aspergillus subgen. Circumdati</taxon>
    </lineage>
</organism>
<dbReference type="PANTHER" id="PTHR13117">
    <property type="entry name" value="ENDOPLASMIC RETICULUM MULTISPAN TRANSMEMBRANE PROTEIN-RELATED"/>
    <property type="match status" value="1"/>
</dbReference>
<feature type="transmembrane region" description="Helical" evidence="10">
    <location>
        <begin position="433"/>
        <end position="454"/>
    </location>
</feature>
<feature type="transmembrane region" description="Helical" evidence="10">
    <location>
        <begin position="47"/>
        <end position="66"/>
    </location>
</feature>
<keyword evidence="6 10" id="KW-1133">Transmembrane helix</keyword>
<dbReference type="InterPro" id="IPR007594">
    <property type="entry name" value="RFT1"/>
</dbReference>
<dbReference type="EMBL" id="KZ824272">
    <property type="protein sequence ID" value="RAL15016.1"/>
    <property type="molecule type" value="Genomic_DNA"/>
</dbReference>
<dbReference type="OrthoDB" id="9979195at2759"/>
<sequence length="569" mass="62712">MSQIDDEARIVLASPISGTTLLVLVQLTSKVFTFTANQVILRDLPPAILGVATQLELYYITLLYFSRESIRLAIQRKSLVVAAPSVASDDGNNATVKESGITRQSITQELESQVVVNMSYLSFGMGLMFAVVLSTSYIHLASDEVSRTPFHHQSVVITTIASLLELASEPCFNVLQMHTLYRKRALVEMSAAFMKSLVTCFISMRAVCYNTNVGVMAFALGHLSYACTLLCGYVIATRKISRHLNFSLLLTRLQLSNRHGYLGNRFPWSMVSLAASVFLQSIVKHLLTQGDSMILATLTSLEDQGIYALASNYGGLVARILFQPIEESSRAVFSSLLHSNSLGKRHTENIYLAKMHLAEIIRAYSMISAVAFPLGPALVPLVLNVLGGRRWASPKVCGLLSLYCLYIPFLAFNGISEAFVSSAASPSEVRKQALWMGAFSACFVSAAYIFLVAGNLGARGVVYANIVNMTVRTIWSIAFIRSFLHRCKIAMKPSEMLPRPLTFVTAILTSTVLMTKGAYGLETENILGTVTYSAIHFIIVSYVERKYLAAQYTRASKMMTFKQGKYKRN</sequence>